<dbReference type="InterPro" id="IPR043128">
    <property type="entry name" value="Rev_trsase/Diguanyl_cyclase"/>
</dbReference>
<dbReference type="InterPro" id="IPR000477">
    <property type="entry name" value="RT_dom"/>
</dbReference>
<feature type="domain" description="Reverse transcriptase" evidence="2">
    <location>
        <begin position="2"/>
        <end position="75"/>
    </location>
</feature>
<dbReference type="Proteomes" id="UP000087171">
    <property type="component" value="Unplaced"/>
</dbReference>
<keyword evidence="1" id="KW-0472">Membrane</keyword>
<dbReference type="PANTHER" id="PTHR33064:SF37">
    <property type="entry name" value="RIBONUCLEASE H"/>
    <property type="match status" value="1"/>
</dbReference>
<evidence type="ECO:0000313" key="4">
    <source>
        <dbReference type="RefSeq" id="XP_027193557.1"/>
    </source>
</evidence>
<dbReference type="Pfam" id="PF00078">
    <property type="entry name" value="RVT_1"/>
    <property type="match status" value="1"/>
</dbReference>
<dbReference type="PANTHER" id="PTHR33064">
    <property type="entry name" value="POL PROTEIN"/>
    <property type="match status" value="1"/>
</dbReference>
<reference evidence="4" key="1">
    <citation type="submission" date="2025-08" db="UniProtKB">
        <authorList>
            <consortium name="RefSeq"/>
        </authorList>
    </citation>
    <scope>IDENTIFICATION</scope>
    <source>
        <tissue evidence="4">Etiolated seedlings</tissue>
    </source>
</reference>
<dbReference type="STRING" id="3827.A0A3Q7YEW6"/>
<organism evidence="3 4">
    <name type="scientific">Cicer arietinum</name>
    <name type="common">Chickpea</name>
    <name type="synonym">Garbanzo</name>
    <dbReference type="NCBI Taxonomy" id="3827"/>
    <lineage>
        <taxon>Eukaryota</taxon>
        <taxon>Viridiplantae</taxon>
        <taxon>Streptophyta</taxon>
        <taxon>Embryophyta</taxon>
        <taxon>Tracheophyta</taxon>
        <taxon>Spermatophyta</taxon>
        <taxon>Magnoliopsida</taxon>
        <taxon>eudicotyledons</taxon>
        <taxon>Gunneridae</taxon>
        <taxon>Pentapetalae</taxon>
        <taxon>rosids</taxon>
        <taxon>fabids</taxon>
        <taxon>Fabales</taxon>
        <taxon>Fabaceae</taxon>
        <taxon>Papilionoideae</taxon>
        <taxon>50 kb inversion clade</taxon>
        <taxon>NPAAA clade</taxon>
        <taxon>Hologalegina</taxon>
        <taxon>IRL clade</taxon>
        <taxon>Cicereae</taxon>
        <taxon>Cicer</taxon>
    </lineage>
</organism>
<evidence type="ECO:0000259" key="2">
    <source>
        <dbReference type="Pfam" id="PF00078"/>
    </source>
</evidence>
<evidence type="ECO:0000256" key="1">
    <source>
        <dbReference type="SAM" id="Phobius"/>
    </source>
</evidence>
<protein>
    <submittedName>
        <fullName evidence="4">Uncharacterized protein LOC113788233</fullName>
    </submittedName>
</protein>
<dbReference type="KEGG" id="cam:113788233"/>
<keyword evidence="1" id="KW-0812">Transmembrane</keyword>
<dbReference type="InterPro" id="IPR051320">
    <property type="entry name" value="Viral_Replic_Matur_Polypro"/>
</dbReference>
<accession>A0A3Q7YEW6</accession>
<keyword evidence="1" id="KW-1133">Transmembrane helix</keyword>
<keyword evidence="3" id="KW-1185">Reference proteome</keyword>
<dbReference type="Gene3D" id="3.30.70.270">
    <property type="match status" value="2"/>
</dbReference>
<dbReference type="OrthoDB" id="1685174at2759"/>
<proteinExistence type="predicted"/>
<dbReference type="SUPFAM" id="SSF56672">
    <property type="entry name" value="DNA/RNA polymerases"/>
    <property type="match status" value="1"/>
</dbReference>
<evidence type="ECO:0000313" key="3">
    <source>
        <dbReference type="Proteomes" id="UP000087171"/>
    </source>
</evidence>
<dbReference type="RefSeq" id="XP_027193557.1">
    <property type="nucleotide sequence ID" value="XM_027337756.1"/>
</dbReference>
<dbReference type="AlphaFoldDB" id="A0A3Q7YEW6"/>
<dbReference type="InterPro" id="IPR043502">
    <property type="entry name" value="DNA/RNA_pol_sf"/>
</dbReference>
<name>A0A3Q7YEW6_CICAR</name>
<sequence>MPFRVVNATTIFMDYIYRIFRSFLDNFMVIFIDGILIYSKSREEHLYQVLQVLKEQQLYANLGKCEFCLEEAKFLRHVISKEKIIVNSSKVEALIEWKQPHAITKIRSFLGFVRYCMRFIKGFARIATSMKCLMKKN</sequence>
<dbReference type="GeneID" id="113788233"/>
<gene>
    <name evidence="4" type="primary">LOC113788233</name>
</gene>
<feature type="transmembrane region" description="Helical" evidence="1">
    <location>
        <begin position="15"/>
        <end position="38"/>
    </location>
</feature>